<sequence>MFYRVLADVILLFHLAFILFVVLGSLLVWRFPRLAWLHLPAVMWAGLIEISGRVCPLTPLENYLRRLSGEAGYHGGFVEHYLLPIIYPHALSRELQLGLGIAAIAINVVAYSVLHHRTKRHEG</sequence>
<dbReference type="EMBL" id="JADJNC010000014">
    <property type="protein sequence ID" value="MBK7423391.1"/>
    <property type="molecule type" value="Genomic_DNA"/>
</dbReference>
<dbReference type="Proteomes" id="UP000886602">
    <property type="component" value="Unassembled WGS sequence"/>
</dbReference>
<dbReference type="Pfam" id="PF10861">
    <property type="entry name" value="DUF2784"/>
    <property type="match status" value="1"/>
</dbReference>
<accession>A0A9D7I7K9</accession>
<dbReference type="AlphaFoldDB" id="A0A9D7I7K9"/>
<dbReference type="InterPro" id="IPR021218">
    <property type="entry name" value="DUF2784"/>
</dbReference>
<keyword evidence="1" id="KW-0472">Membrane</keyword>
<gene>
    <name evidence="2" type="ORF">IPJ48_10005</name>
</gene>
<keyword evidence="1" id="KW-0812">Transmembrane</keyword>
<organism evidence="2 3">
    <name type="scientific">Candidatus Propionivibrio dominans</name>
    <dbReference type="NCBI Taxonomy" id="2954373"/>
    <lineage>
        <taxon>Bacteria</taxon>
        <taxon>Pseudomonadati</taxon>
        <taxon>Pseudomonadota</taxon>
        <taxon>Betaproteobacteria</taxon>
        <taxon>Rhodocyclales</taxon>
        <taxon>Rhodocyclaceae</taxon>
        <taxon>Propionivibrio</taxon>
    </lineage>
</organism>
<name>A0A9D7I7K9_9RHOO</name>
<protein>
    <submittedName>
        <fullName evidence="2">DUF2784 domain-containing protein</fullName>
    </submittedName>
</protein>
<evidence type="ECO:0000313" key="3">
    <source>
        <dbReference type="Proteomes" id="UP000886602"/>
    </source>
</evidence>
<comment type="caution">
    <text evidence="2">The sequence shown here is derived from an EMBL/GenBank/DDBJ whole genome shotgun (WGS) entry which is preliminary data.</text>
</comment>
<reference evidence="2" key="1">
    <citation type="submission" date="2020-10" db="EMBL/GenBank/DDBJ databases">
        <title>Connecting structure to function with the recovery of over 1000 high-quality activated sludge metagenome-assembled genomes encoding full-length rRNA genes using long-read sequencing.</title>
        <authorList>
            <person name="Singleton C.M."/>
            <person name="Petriglieri F."/>
            <person name="Kristensen J.M."/>
            <person name="Kirkegaard R.H."/>
            <person name="Michaelsen T.Y."/>
            <person name="Andersen M.H."/>
            <person name="Karst S.M."/>
            <person name="Dueholm M.S."/>
            <person name="Nielsen P.H."/>
            <person name="Albertsen M."/>
        </authorList>
    </citation>
    <scope>NUCLEOTIDE SEQUENCE</scope>
    <source>
        <strain evidence="2">EsbW_18-Q3-R4-48_MAXAC.044</strain>
    </source>
</reference>
<proteinExistence type="predicted"/>
<feature type="transmembrane region" description="Helical" evidence="1">
    <location>
        <begin position="9"/>
        <end position="29"/>
    </location>
</feature>
<keyword evidence="1" id="KW-1133">Transmembrane helix</keyword>
<feature type="transmembrane region" description="Helical" evidence="1">
    <location>
        <begin position="95"/>
        <end position="114"/>
    </location>
</feature>
<evidence type="ECO:0000313" key="2">
    <source>
        <dbReference type="EMBL" id="MBK7423391.1"/>
    </source>
</evidence>
<evidence type="ECO:0000256" key="1">
    <source>
        <dbReference type="SAM" id="Phobius"/>
    </source>
</evidence>